<dbReference type="PANTHER" id="PTHR11267:SF204">
    <property type="entry name" value="SPADETAIL"/>
    <property type="match status" value="1"/>
</dbReference>
<dbReference type="GO" id="GO:0001708">
    <property type="term" value="P:cell fate specification"/>
    <property type="evidence" value="ECO:0007669"/>
    <property type="project" value="TreeGrafter"/>
</dbReference>
<evidence type="ECO:0000256" key="2">
    <source>
        <dbReference type="ARBA" id="ARBA00023125"/>
    </source>
</evidence>
<dbReference type="Gene3D" id="2.60.40.820">
    <property type="entry name" value="Transcription factor, T-box"/>
    <property type="match status" value="1"/>
</dbReference>
<keyword evidence="3" id="KW-0804">Transcription</keyword>
<feature type="domain" description="T-box" evidence="6">
    <location>
        <begin position="1"/>
        <end position="92"/>
    </location>
</feature>
<dbReference type="InterPro" id="IPR036960">
    <property type="entry name" value="T-box_sf"/>
</dbReference>
<dbReference type="HOGENOM" id="CLU_2419347_0_0_1"/>
<keyword evidence="2 5" id="KW-0238">DNA-binding</keyword>
<dbReference type="GO" id="GO:0005634">
    <property type="term" value="C:nucleus"/>
    <property type="evidence" value="ECO:0007669"/>
    <property type="project" value="UniProtKB-SubCell"/>
</dbReference>
<dbReference type="PANTHER" id="PTHR11267">
    <property type="entry name" value="T-BOX PROTEIN-RELATED"/>
    <property type="match status" value="1"/>
</dbReference>
<evidence type="ECO:0000256" key="4">
    <source>
        <dbReference type="ARBA" id="ARBA00023242"/>
    </source>
</evidence>
<organism evidence="7 8">
    <name type="scientific">Megaselia scalaris</name>
    <name type="common">Humpbacked fly</name>
    <name type="synonym">Phora scalaris</name>
    <dbReference type="NCBI Taxonomy" id="36166"/>
    <lineage>
        <taxon>Eukaryota</taxon>
        <taxon>Metazoa</taxon>
        <taxon>Ecdysozoa</taxon>
        <taxon>Arthropoda</taxon>
        <taxon>Hexapoda</taxon>
        <taxon>Insecta</taxon>
        <taxon>Pterygota</taxon>
        <taxon>Neoptera</taxon>
        <taxon>Endopterygota</taxon>
        <taxon>Diptera</taxon>
        <taxon>Brachycera</taxon>
        <taxon>Muscomorpha</taxon>
        <taxon>Platypezoidea</taxon>
        <taxon>Phoridae</taxon>
        <taxon>Megaseliini</taxon>
        <taxon>Megaselia</taxon>
    </lineage>
</organism>
<dbReference type="Proteomes" id="UP000015102">
    <property type="component" value="Unassembled WGS sequence"/>
</dbReference>
<dbReference type="GO" id="GO:0000785">
    <property type="term" value="C:chromatin"/>
    <property type="evidence" value="ECO:0007669"/>
    <property type="project" value="TreeGrafter"/>
</dbReference>
<evidence type="ECO:0000256" key="1">
    <source>
        <dbReference type="ARBA" id="ARBA00023015"/>
    </source>
</evidence>
<dbReference type="GO" id="GO:0000981">
    <property type="term" value="F:DNA-binding transcription factor activity, RNA polymerase II-specific"/>
    <property type="evidence" value="ECO:0007669"/>
    <property type="project" value="TreeGrafter"/>
</dbReference>
<comment type="subcellular location">
    <subcellularLocation>
        <location evidence="5">Nucleus</location>
    </subcellularLocation>
</comment>
<proteinExistence type="predicted"/>
<keyword evidence="4 5" id="KW-0539">Nucleus</keyword>
<sequence>MYLHPDSPASGSHWKAQPILFNKVKLTNNTLDNNGHTVLASMHKYQPRIHVIKTSDPTQIPWAPQQPFVFPETEFIAVTAYQVSSFKQFWSK</sequence>
<evidence type="ECO:0000313" key="7">
    <source>
        <dbReference type="EnsemblMetazoa" id="MESCA008979-PA"/>
    </source>
</evidence>
<dbReference type="EnsemblMetazoa" id="MESCA008979-RA">
    <property type="protein sequence ID" value="MESCA008979-PA"/>
    <property type="gene ID" value="MESCA008979"/>
</dbReference>
<protein>
    <recommendedName>
        <fullName evidence="6">T-box domain-containing protein</fullName>
    </recommendedName>
</protein>
<dbReference type="SUPFAM" id="SSF49417">
    <property type="entry name" value="p53-like transcription factors"/>
    <property type="match status" value="1"/>
</dbReference>
<dbReference type="EMBL" id="CAQQ02386433">
    <property type="status" value="NOT_ANNOTATED_CDS"/>
    <property type="molecule type" value="Genomic_DNA"/>
</dbReference>
<dbReference type="InterPro" id="IPR046360">
    <property type="entry name" value="T-box_DNA-bd"/>
</dbReference>
<dbReference type="InterPro" id="IPR001699">
    <property type="entry name" value="TF_T-box"/>
</dbReference>
<evidence type="ECO:0000313" key="8">
    <source>
        <dbReference type="Proteomes" id="UP000015102"/>
    </source>
</evidence>
<dbReference type="GO" id="GO:0045893">
    <property type="term" value="P:positive regulation of DNA-templated transcription"/>
    <property type="evidence" value="ECO:0007669"/>
    <property type="project" value="InterPro"/>
</dbReference>
<dbReference type="Pfam" id="PF00907">
    <property type="entry name" value="T-box"/>
    <property type="match status" value="1"/>
</dbReference>
<keyword evidence="1" id="KW-0805">Transcription regulation</keyword>
<evidence type="ECO:0000259" key="6">
    <source>
        <dbReference type="PROSITE" id="PS50252"/>
    </source>
</evidence>
<reference evidence="7" key="2">
    <citation type="submission" date="2015-06" db="UniProtKB">
        <authorList>
            <consortium name="EnsemblMetazoa"/>
        </authorList>
    </citation>
    <scope>IDENTIFICATION</scope>
</reference>
<keyword evidence="8" id="KW-1185">Reference proteome</keyword>
<dbReference type="OMA" id="HWMKTPV"/>
<comment type="caution">
    <text evidence="5">Lacks conserved residue(s) required for the propagation of feature annotation.</text>
</comment>
<dbReference type="SMART" id="SM00425">
    <property type="entry name" value="TBOX"/>
    <property type="match status" value="1"/>
</dbReference>
<dbReference type="GO" id="GO:0000978">
    <property type="term" value="F:RNA polymerase II cis-regulatory region sequence-specific DNA binding"/>
    <property type="evidence" value="ECO:0007669"/>
    <property type="project" value="InterPro"/>
</dbReference>
<dbReference type="AlphaFoldDB" id="T1GYP3"/>
<dbReference type="InterPro" id="IPR008967">
    <property type="entry name" value="p53-like_TF_DNA-bd_sf"/>
</dbReference>
<evidence type="ECO:0000256" key="5">
    <source>
        <dbReference type="PROSITE-ProRule" id="PRU00201"/>
    </source>
</evidence>
<name>T1GYP3_MEGSC</name>
<accession>T1GYP3</accession>
<evidence type="ECO:0000256" key="3">
    <source>
        <dbReference type="ARBA" id="ARBA00023163"/>
    </source>
</evidence>
<dbReference type="STRING" id="36166.T1GYP3"/>
<reference evidence="8" key="1">
    <citation type="submission" date="2013-02" db="EMBL/GenBank/DDBJ databases">
        <authorList>
            <person name="Hughes D."/>
        </authorList>
    </citation>
    <scope>NUCLEOTIDE SEQUENCE</scope>
    <source>
        <strain>Durham</strain>
        <strain evidence="8">NC isolate 2 -- Noor lab</strain>
    </source>
</reference>
<dbReference type="PROSITE" id="PS50252">
    <property type="entry name" value="TBOX_3"/>
    <property type="match status" value="1"/>
</dbReference>
<dbReference type="PRINTS" id="PR00937">
    <property type="entry name" value="TBOX"/>
</dbReference>